<dbReference type="Gene3D" id="1.10.533.10">
    <property type="entry name" value="Death Domain, Fas"/>
    <property type="match status" value="1"/>
</dbReference>
<reference evidence="3" key="1">
    <citation type="journal article" date="2010" name="Nature">
        <title>The Amphimedon queenslandica genome and the evolution of animal complexity.</title>
        <authorList>
            <person name="Srivastava M."/>
            <person name="Simakov O."/>
            <person name="Chapman J."/>
            <person name="Fahey B."/>
            <person name="Gauthier M.E."/>
            <person name="Mitros T."/>
            <person name="Richards G.S."/>
            <person name="Conaco C."/>
            <person name="Dacre M."/>
            <person name="Hellsten U."/>
            <person name="Larroux C."/>
            <person name="Putnam N.H."/>
            <person name="Stanke M."/>
            <person name="Adamska M."/>
            <person name="Darling A."/>
            <person name="Degnan S.M."/>
            <person name="Oakley T.H."/>
            <person name="Plachetzki D.C."/>
            <person name="Zhai Y."/>
            <person name="Adamski M."/>
            <person name="Calcino A."/>
            <person name="Cummins S.F."/>
            <person name="Goodstein D.M."/>
            <person name="Harris C."/>
            <person name="Jackson D.J."/>
            <person name="Leys S.P."/>
            <person name="Shu S."/>
            <person name="Woodcroft B.J."/>
            <person name="Vervoort M."/>
            <person name="Kosik K.S."/>
            <person name="Manning G."/>
            <person name="Degnan B.M."/>
            <person name="Rokhsar D.S."/>
        </authorList>
    </citation>
    <scope>NUCLEOTIDE SEQUENCE [LARGE SCALE GENOMIC DNA]</scope>
</reference>
<dbReference type="Pfam" id="PF00531">
    <property type="entry name" value="Death"/>
    <property type="match status" value="1"/>
</dbReference>
<feature type="domain" description="Death" evidence="1">
    <location>
        <begin position="29"/>
        <end position="107"/>
    </location>
</feature>
<evidence type="ECO:0000313" key="2">
    <source>
        <dbReference type="EnsemblMetazoa" id="Aqu2.1.13907_001"/>
    </source>
</evidence>
<dbReference type="EnsemblMetazoa" id="XM_020004120.1">
    <property type="protein sequence ID" value="XP_019859679.1"/>
    <property type="gene ID" value="LOC109587898"/>
</dbReference>
<dbReference type="KEGG" id="aqu:109587898"/>
<dbReference type="GO" id="GO:0007165">
    <property type="term" value="P:signal transduction"/>
    <property type="evidence" value="ECO:0007669"/>
    <property type="project" value="InterPro"/>
</dbReference>
<dbReference type="AlphaFoldDB" id="A0A1X7TGR6"/>
<dbReference type="InParanoid" id="A0A1X7TGR6"/>
<dbReference type="PROSITE" id="PS50017">
    <property type="entry name" value="DEATH_DOMAIN"/>
    <property type="match status" value="1"/>
</dbReference>
<proteinExistence type="predicted"/>
<dbReference type="Proteomes" id="UP000007879">
    <property type="component" value="Unassembled WGS sequence"/>
</dbReference>
<sequence length="232" mass="25126">MASSSVKQQILGDGDLANVRGLLKDHGYAGVDYYDLGLQLGLLPRTLDVIEKNNRGDVSGGLRECLKAWLKQNDDVKSKGGPTYNSLIQALRQMGENAVADGINKNCDTMAQQAPANLVSPSVPSSKVVDKEKAKKVLRKNFDKLSAILAAPNNLSPIIMSLYAKELIADATSTECMNAGRPVNDRCASLLFALKATIDGKPQEIITLIEVLKNNEAFKDVAKEMEMEMSLC</sequence>
<organism evidence="2">
    <name type="scientific">Amphimedon queenslandica</name>
    <name type="common">Sponge</name>
    <dbReference type="NCBI Taxonomy" id="400682"/>
    <lineage>
        <taxon>Eukaryota</taxon>
        <taxon>Metazoa</taxon>
        <taxon>Porifera</taxon>
        <taxon>Demospongiae</taxon>
        <taxon>Heteroscleromorpha</taxon>
        <taxon>Haplosclerida</taxon>
        <taxon>Niphatidae</taxon>
        <taxon>Amphimedon</taxon>
    </lineage>
</organism>
<dbReference type="InterPro" id="IPR000488">
    <property type="entry name" value="Death_dom"/>
</dbReference>
<protein>
    <recommendedName>
        <fullName evidence="1">Death domain-containing protein</fullName>
    </recommendedName>
</protein>
<dbReference type="SUPFAM" id="SSF47986">
    <property type="entry name" value="DEATH domain"/>
    <property type="match status" value="1"/>
</dbReference>
<gene>
    <name evidence="2" type="primary">109587898</name>
</gene>
<keyword evidence="3" id="KW-1185">Reference proteome</keyword>
<name>A0A1X7TGR6_AMPQE</name>
<accession>A0A1X7TGR6</accession>
<evidence type="ECO:0000259" key="1">
    <source>
        <dbReference type="PROSITE" id="PS50017"/>
    </source>
</evidence>
<dbReference type="EnsemblMetazoa" id="Aqu2.1.13907_001">
    <property type="protein sequence ID" value="Aqu2.1.13907_001"/>
    <property type="gene ID" value="Aqu2.1.13907"/>
</dbReference>
<dbReference type="InterPro" id="IPR011029">
    <property type="entry name" value="DEATH-like_dom_sf"/>
</dbReference>
<dbReference type="CDD" id="cd01670">
    <property type="entry name" value="Death"/>
    <property type="match status" value="1"/>
</dbReference>
<evidence type="ECO:0000313" key="3">
    <source>
        <dbReference type="Proteomes" id="UP000007879"/>
    </source>
</evidence>
<reference evidence="2" key="2">
    <citation type="submission" date="2017-05" db="UniProtKB">
        <authorList>
            <consortium name="EnsemblMetazoa"/>
        </authorList>
    </citation>
    <scope>IDENTIFICATION</scope>
</reference>